<evidence type="ECO:0000256" key="3">
    <source>
        <dbReference type="ARBA" id="ARBA00022833"/>
    </source>
</evidence>
<dbReference type="GO" id="GO:0003676">
    <property type="term" value="F:nucleic acid binding"/>
    <property type="evidence" value="ECO:0007669"/>
    <property type="project" value="InterPro"/>
</dbReference>
<dbReference type="Proteomes" id="UP000593571">
    <property type="component" value="Unassembled WGS sequence"/>
</dbReference>
<sequence>MMMHVQQLSVDALCAKKQGPKQPEGTCPAESRTRKVARLKAPFLKIEDESRKFRPFHHQFKSFPEISFLGPKDASPFEAPTTLSRSHRTREPKDREPNPRSAARTVPRRKKGYCECCQEAYEELHGHLQSAQHQGFALEAHPYAAVDRIIAQLSHSFADQTSLPRQPGSPASDCDPLCPETLPPSQPSHARAASPRMREEDNRQAPGFPERDEAVGGTKAPAEHVGADKIPRPAASCQELGGSADVIVDPPETPMSRSPDCQCPLISSGFTDFSSGPDPALVGHKRKVQSPCGNAEKRPGVSWPRASFFVPNPCGTRTANDRHLSLPLPGPEPSPLASFLPSCHPQPSLTLSDPSPWQPTDRPAELWATQPPWPGGRYSPVSEDSECGVPGPISQQADQLPSCPKAPGQLSAHLHSAVGTQPPGGPAGSQTTSLPHPLPASCSRWWWGPQPLPVPCLPVSQPQPGASRELLL</sequence>
<keyword evidence="2 4" id="KW-0863">Zinc-finger</keyword>
<dbReference type="InterPro" id="IPR038545">
    <property type="entry name" value="Znf_DBF_sf"/>
</dbReference>
<feature type="region of interest" description="Disordered" evidence="5">
    <location>
        <begin position="67"/>
        <end position="106"/>
    </location>
</feature>
<dbReference type="GO" id="GO:0031431">
    <property type="term" value="C:Dbf4-dependent protein kinase complex"/>
    <property type="evidence" value="ECO:0007669"/>
    <property type="project" value="TreeGrafter"/>
</dbReference>
<keyword evidence="8" id="KW-1185">Reference proteome</keyword>
<evidence type="ECO:0000313" key="7">
    <source>
        <dbReference type="EMBL" id="KAF6455581.1"/>
    </source>
</evidence>
<dbReference type="GO" id="GO:0008270">
    <property type="term" value="F:zinc ion binding"/>
    <property type="evidence" value="ECO:0007669"/>
    <property type="project" value="UniProtKB-KW"/>
</dbReference>
<dbReference type="Gene3D" id="6.10.250.3410">
    <property type="entry name" value="DBF zinc finger"/>
    <property type="match status" value="1"/>
</dbReference>
<keyword evidence="1" id="KW-0479">Metal-binding</keyword>
<feature type="region of interest" description="Disordered" evidence="5">
    <location>
        <begin position="160"/>
        <end position="225"/>
    </location>
</feature>
<proteinExistence type="predicted"/>
<feature type="compositionally biased region" description="Polar residues" evidence="5">
    <location>
        <begin position="345"/>
        <end position="355"/>
    </location>
</feature>
<evidence type="ECO:0000256" key="2">
    <source>
        <dbReference type="ARBA" id="ARBA00022771"/>
    </source>
</evidence>
<evidence type="ECO:0000256" key="4">
    <source>
        <dbReference type="PROSITE-ProRule" id="PRU00600"/>
    </source>
</evidence>
<dbReference type="Pfam" id="PF07535">
    <property type="entry name" value="zf-DBF"/>
    <property type="match status" value="1"/>
</dbReference>
<feature type="region of interest" description="Disordered" evidence="5">
    <location>
        <begin position="321"/>
        <end position="436"/>
    </location>
</feature>
<accession>A0A7J8G6X7</accession>
<dbReference type="InterPro" id="IPR006572">
    <property type="entry name" value="Znf_DBF"/>
</dbReference>
<gene>
    <name evidence="7" type="ORF">HJG63_003656</name>
</gene>
<evidence type="ECO:0000256" key="1">
    <source>
        <dbReference type="ARBA" id="ARBA00022723"/>
    </source>
</evidence>
<evidence type="ECO:0000259" key="6">
    <source>
        <dbReference type="PROSITE" id="PS51265"/>
    </source>
</evidence>
<reference evidence="7 8" key="1">
    <citation type="journal article" date="2020" name="Nature">
        <title>Six reference-quality genomes reveal evolution of bat adaptations.</title>
        <authorList>
            <person name="Jebb D."/>
            <person name="Huang Z."/>
            <person name="Pippel M."/>
            <person name="Hughes G.M."/>
            <person name="Lavrichenko K."/>
            <person name="Devanna P."/>
            <person name="Winkler S."/>
            <person name="Jermiin L.S."/>
            <person name="Skirmuntt E.C."/>
            <person name="Katzourakis A."/>
            <person name="Burkitt-Gray L."/>
            <person name="Ray D.A."/>
            <person name="Sullivan K.A.M."/>
            <person name="Roscito J.G."/>
            <person name="Kirilenko B.M."/>
            <person name="Davalos L.M."/>
            <person name="Corthals A.P."/>
            <person name="Power M.L."/>
            <person name="Jones G."/>
            <person name="Ransome R.D."/>
            <person name="Dechmann D.K.N."/>
            <person name="Locatelli A.G."/>
            <person name="Puechmaille S.J."/>
            <person name="Fedrigo O."/>
            <person name="Jarvis E.D."/>
            <person name="Hiller M."/>
            <person name="Vernes S.C."/>
            <person name="Myers E.W."/>
            <person name="Teeling E.C."/>
        </authorList>
    </citation>
    <scope>NUCLEOTIDE SEQUENCE [LARGE SCALE GENOMIC DNA]</scope>
    <source>
        <strain evidence="7">MRouAeg1</strain>
        <tissue evidence="7">Muscle</tissue>
    </source>
</reference>
<feature type="region of interest" description="Disordered" evidence="5">
    <location>
        <begin position="272"/>
        <end position="306"/>
    </location>
</feature>
<feature type="domain" description="DBF4-type" evidence="6">
    <location>
        <begin position="107"/>
        <end position="156"/>
    </location>
</feature>
<evidence type="ECO:0000256" key="5">
    <source>
        <dbReference type="SAM" id="MobiDB-lite"/>
    </source>
</evidence>
<organism evidence="7 8">
    <name type="scientific">Rousettus aegyptiacus</name>
    <name type="common">Egyptian fruit bat</name>
    <name type="synonym">Pteropus aegyptiacus</name>
    <dbReference type="NCBI Taxonomy" id="9407"/>
    <lineage>
        <taxon>Eukaryota</taxon>
        <taxon>Metazoa</taxon>
        <taxon>Chordata</taxon>
        <taxon>Craniata</taxon>
        <taxon>Vertebrata</taxon>
        <taxon>Euteleostomi</taxon>
        <taxon>Mammalia</taxon>
        <taxon>Eutheria</taxon>
        <taxon>Laurasiatheria</taxon>
        <taxon>Chiroptera</taxon>
        <taxon>Yinpterochiroptera</taxon>
        <taxon>Pteropodoidea</taxon>
        <taxon>Pteropodidae</taxon>
        <taxon>Rousettinae</taxon>
        <taxon>Rousettus</taxon>
    </lineage>
</organism>
<name>A0A7J8G6X7_ROUAE</name>
<dbReference type="PROSITE" id="PS51265">
    <property type="entry name" value="ZF_DBF4"/>
    <property type="match status" value="1"/>
</dbReference>
<dbReference type="InterPro" id="IPR051590">
    <property type="entry name" value="Replication_Regulatory_Kinase"/>
</dbReference>
<dbReference type="GO" id="GO:0010571">
    <property type="term" value="P:positive regulation of nuclear cell cycle DNA replication"/>
    <property type="evidence" value="ECO:0007669"/>
    <property type="project" value="TreeGrafter"/>
</dbReference>
<evidence type="ECO:0000313" key="8">
    <source>
        <dbReference type="Proteomes" id="UP000593571"/>
    </source>
</evidence>
<dbReference type="GO" id="GO:0043539">
    <property type="term" value="F:protein serine/threonine kinase activator activity"/>
    <property type="evidence" value="ECO:0007669"/>
    <property type="project" value="TreeGrafter"/>
</dbReference>
<protein>
    <submittedName>
        <fullName evidence="7">DBF4 zinc finger B</fullName>
    </submittedName>
</protein>
<dbReference type="EMBL" id="JACASE010000006">
    <property type="protein sequence ID" value="KAF6455581.1"/>
    <property type="molecule type" value="Genomic_DNA"/>
</dbReference>
<comment type="caution">
    <text evidence="7">The sequence shown here is derived from an EMBL/GenBank/DDBJ whole genome shotgun (WGS) entry which is preliminary data.</text>
</comment>
<dbReference type="GO" id="GO:1901987">
    <property type="term" value="P:regulation of cell cycle phase transition"/>
    <property type="evidence" value="ECO:0007669"/>
    <property type="project" value="TreeGrafter"/>
</dbReference>
<keyword evidence="3" id="KW-0862">Zinc</keyword>
<dbReference type="PANTHER" id="PTHR15375:SF24">
    <property type="entry name" value="PROTEIN DBF4 HOMOLOG B"/>
    <property type="match status" value="1"/>
</dbReference>
<feature type="compositionally biased region" description="Basic and acidic residues" evidence="5">
    <location>
        <begin position="196"/>
        <end position="214"/>
    </location>
</feature>
<dbReference type="PANTHER" id="PTHR15375">
    <property type="entry name" value="ACTIVATOR OF S-PHASE KINASE-RELATED"/>
    <property type="match status" value="1"/>
</dbReference>
<feature type="compositionally biased region" description="Basic and acidic residues" evidence="5">
    <location>
        <begin position="89"/>
        <end position="98"/>
    </location>
</feature>
<dbReference type="AlphaFoldDB" id="A0A7J8G6X7"/>
<dbReference type="SMART" id="SM00586">
    <property type="entry name" value="ZnF_DBF"/>
    <property type="match status" value="1"/>
</dbReference>
<dbReference type="FunFam" id="6.10.250.3410:FF:000001">
    <property type="entry name" value="Protein DBF4 homolog A"/>
    <property type="match status" value="1"/>
</dbReference>